<sequence length="577" mass="65757">MSRVDAHLRLILGCLEQKDGDRLKEFFVLDLDNVPPSSRQVFEQLHHELNNNYPASKNAALSTKVKQFMPMDKLDKFHAPFTNSVIQYLRYLRDYLSNDNLAKAENIEKLVKQCIGTLDKDPYGAVMIPLVLSFVNVLRYIAINLDRNPDLVSEGKVKTSSEGDEGRITFVENTANIVREAFNRCLLHSKPDQPPNAESATSGIYSTINSSMKLYDRVGKLGNLTFLLRALDQKSPPLSYYPAAQRVTFLYYLGRFHFANNHFYRATQTLQAAYSQCHRDAVKHRKQILIHLIAANMCLGRLPGSIVILDQAAHDISKPFIQLSQIIKSGDIGTFRTFLDYTSSHNSEAQWFLSKKILLQLRNRCEVLVWRTLVYRTMKYAGSHNSEKGVMPFVRYETVVEAAQYSFFRARQRILQQANGTSHHNNPNYPSYKDPDFDGYEDGNDSASDSGSHHSWNEDVADSNPDVPTVEEINTIVLSLISQGFMVGFVQHTGDPTFARSRFLIPMKNRLSMGATDAQNRWKEIGFPNIWSVIMEREWENDEGMVPGWVTQEKVNKILEERGRPRVVHLQNAKAIG</sequence>
<reference evidence="1" key="1">
    <citation type="submission" date="2022-10" db="EMBL/GenBank/DDBJ databases">
        <title>Culturing micro-colonial fungi from biological soil crusts in the Mojave desert and describing Neophaeococcomyces mojavensis, and introducing the new genera and species Taxawa tesnikishii.</title>
        <authorList>
            <person name="Kurbessoian T."/>
            <person name="Stajich J.E."/>
        </authorList>
    </citation>
    <scope>NUCLEOTIDE SEQUENCE</scope>
    <source>
        <strain evidence="1">JES_112</strain>
    </source>
</reference>
<keyword evidence="2" id="KW-1185">Reference proteome</keyword>
<evidence type="ECO:0000313" key="1">
    <source>
        <dbReference type="EMBL" id="KAJ9657139.1"/>
    </source>
</evidence>
<evidence type="ECO:0000313" key="2">
    <source>
        <dbReference type="Proteomes" id="UP001172386"/>
    </source>
</evidence>
<proteinExistence type="predicted"/>
<name>A0ACC3A8B9_9EURO</name>
<gene>
    <name evidence="1" type="ORF">H2198_004497</name>
</gene>
<accession>A0ACC3A8B9</accession>
<comment type="caution">
    <text evidence="1">The sequence shown here is derived from an EMBL/GenBank/DDBJ whole genome shotgun (WGS) entry which is preliminary data.</text>
</comment>
<protein>
    <submittedName>
        <fullName evidence="1">Uncharacterized protein</fullName>
    </submittedName>
</protein>
<dbReference type="Proteomes" id="UP001172386">
    <property type="component" value="Unassembled WGS sequence"/>
</dbReference>
<dbReference type="EMBL" id="JAPDRQ010000068">
    <property type="protein sequence ID" value="KAJ9657139.1"/>
    <property type="molecule type" value="Genomic_DNA"/>
</dbReference>
<organism evidence="1 2">
    <name type="scientific">Neophaeococcomyces mojaviensis</name>
    <dbReference type="NCBI Taxonomy" id="3383035"/>
    <lineage>
        <taxon>Eukaryota</taxon>
        <taxon>Fungi</taxon>
        <taxon>Dikarya</taxon>
        <taxon>Ascomycota</taxon>
        <taxon>Pezizomycotina</taxon>
        <taxon>Eurotiomycetes</taxon>
        <taxon>Chaetothyriomycetidae</taxon>
        <taxon>Chaetothyriales</taxon>
        <taxon>Chaetothyriales incertae sedis</taxon>
        <taxon>Neophaeococcomyces</taxon>
    </lineage>
</organism>